<organism evidence="2 3">
    <name type="scientific">Favolaschia claudopus</name>
    <dbReference type="NCBI Taxonomy" id="2862362"/>
    <lineage>
        <taxon>Eukaryota</taxon>
        <taxon>Fungi</taxon>
        <taxon>Dikarya</taxon>
        <taxon>Basidiomycota</taxon>
        <taxon>Agaricomycotina</taxon>
        <taxon>Agaricomycetes</taxon>
        <taxon>Agaricomycetidae</taxon>
        <taxon>Agaricales</taxon>
        <taxon>Marasmiineae</taxon>
        <taxon>Mycenaceae</taxon>
        <taxon>Favolaschia</taxon>
    </lineage>
</organism>
<protein>
    <submittedName>
        <fullName evidence="2">Uncharacterized protein</fullName>
    </submittedName>
</protein>
<dbReference type="Proteomes" id="UP001362999">
    <property type="component" value="Unassembled WGS sequence"/>
</dbReference>
<feature type="compositionally biased region" description="Gly residues" evidence="1">
    <location>
        <begin position="90"/>
        <end position="99"/>
    </location>
</feature>
<evidence type="ECO:0000313" key="2">
    <source>
        <dbReference type="EMBL" id="KAK6977153.1"/>
    </source>
</evidence>
<dbReference type="AlphaFoldDB" id="A0AAV9ZAQ6"/>
<gene>
    <name evidence="2" type="ORF">R3P38DRAFT_3377666</name>
</gene>
<evidence type="ECO:0000256" key="1">
    <source>
        <dbReference type="SAM" id="MobiDB-lite"/>
    </source>
</evidence>
<keyword evidence="3" id="KW-1185">Reference proteome</keyword>
<reference evidence="2 3" key="1">
    <citation type="journal article" date="2024" name="J Genomics">
        <title>Draft genome sequencing and assembly of Favolaschia claudopus CIRM-BRFM 2984 isolated from oak limbs.</title>
        <authorList>
            <person name="Navarro D."/>
            <person name="Drula E."/>
            <person name="Chaduli D."/>
            <person name="Cazenave R."/>
            <person name="Ahrendt S."/>
            <person name="Wang J."/>
            <person name="Lipzen A."/>
            <person name="Daum C."/>
            <person name="Barry K."/>
            <person name="Grigoriev I.V."/>
            <person name="Favel A."/>
            <person name="Rosso M.N."/>
            <person name="Martin F."/>
        </authorList>
    </citation>
    <scope>NUCLEOTIDE SEQUENCE [LARGE SCALE GENOMIC DNA]</scope>
    <source>
        <strain evidence="2 3">CIRM-BRFM 2984</strain>
    </source>
</reference>
<sequence>MSPPLIALRGLRRHLAPVLLFHRLLSHQGIYYKFVRCHDAAQIHVPQIVGGGFTSGEARRKIVEEMRRNIADGESSPMRAVPGDGTTEVGTGGGVGEGGDASRPAALRKIQGRSTGKAGKRVMASSIPLAWRPTPPTPLGGVVVLSPTGITLAAGFNVDSKYDVSRDTLDDRSSTARFCWCDVARRGGWGAVNPPGVREDGKGEVNVKCCGIFGRCFLLVNGLRAKKDDRRGWYTCGGTRMRRGETGVDGGHAGKVDGLSAGGGSGEILSPLPHISHPPPCSSPRLSTITTTSTARAASMRRLPPLTPYTNSALRQLAFCGSSEHAMPLIPPPVLRLVDGLVLTARFAGGAKYDPVGVGLTARRKESGEGRGVEWRWGEGEGEGRRRWWRRGWEREHLGMAWVNDRDARSSEGRVGKIGLLLVRATADRRQPPTRKVEAQRGDKYLVFYSALVI</sequence>
<name>A0AAV9ZAQ6_9AGAR</name>
<feature type="region of interest" description="Disordered" evidence="1">
    <location>
        <begin position="74"/>
        <end position="103"/>
    </location>
</feature>
<accession>A0AAV9ZAQ6</accession>
<dbReference type="EMBL" id="JAWWNJ010000171">
    <property type="protein sequence ID" value="KAK6977153.1"/>
    <property type="molecule type" value="Genomic_DNA"/>
</dbReference>
<evidence type="ECO:0000313" key="3">
    <source>
        <dbReference type="Proteomes" id="UP001362999"/>
    </source>
</evidence>
<comment type="caution">
    <text evidence="2">The sequence shown here is derived from an EMBL/GenBank/DDBJ whole genome shotgun (WGS) entry which is preliminary data.</text>
</comment>
<proteinExistence type="predicted"/>